<feature type="transmembrane region" description="Helical" evidence="7">
    <location>
        <begin position="113"/>
        <end position="137"/>
    </location>
</feature>
<dbReference type="InterPro" id="IPR010290">
    <property type="entry name" value="TM_effector"/>
</dbReference>
<feature type="transmembrane region" description="Helical" evidence="7">
    <location>
        <begin position="363"/>
        <end position="381"/>
    </location>
</feature>
<reference evidence="10" key="1">
    <citation type="journal article" date="2019" name="Int. J. Syst. Evol. Microbiol.">
        <title>The Global Catalogue of Microorganisms (GCM) 10K type strain sequencing project: providing services to taxonomists for standard genome sequencing and annotation.</title>
        <authorList>
            <consortium name="The Broad Institute Genomics Platform"/>
            <consortium name="The Broad Institute Genome Sequencing Center for Infectious Disease"/>
            <person name="Wu L."/>
            <person name="Ma J."/>
        </authorList>
    </citation>
    <scope>NUCLEOTIDE SEQUENCE [LARGE SCALE GENOMIC DNA]</scope>
    <source>
        <strain evidence="10">JCM 16929</strain>
    </source>
</reference>
<dbReference type="Gene3D" id="1.20.1250.20">
    <property type="entry name" value="MFS general substrate transporter like domains"/>
    <property type="match status" value="1"/>
</dbReference>
<feature type="transmembrane region" description="Helical" evidence="7">
    <location>
        <begin position="421"/>
        <end position="443"/>
    </location>
</feature>
<feature type="transmembrane region" description="Helical" evidence="7">
    <location>
        <begin position="387"/>
        <end position="409"/>
    </location>
</feature>
<evidence type="ECO:0000256" key="1">
    <source>
        <dbReference type="ARBA" id="ARBA00004651"/>
    </source>
</evidence>
<evidence type="ECO:0000256" key="3">
    <source>
        <dbReference type="ARBA" id="ARBA00022475"/>
    </source>
</evidence>
<evidence type="ECO:0000313" key="10">
    <source>
        <dbReference type="Proteomes" id="UP001501490"/>
    </source>
</evidence>
<feature type="transmembrane region" description="Helical" evidence="7">
    <location>
        <begin position="449"/>
        <end position="469"/>
    </location>
</feature>
<accession>A0ABP7AW08</accession>
<protein>
    <submittedName>
        <fullName evidence="9">MFS transporter</fullName>
    </submittedName>
</protein>
<evidence type="ECO:0000256" key="4">
    <source>
        <dbReference type="ARBA" id="ARBA00022692"/>
    </source>
</evidence>
<keyword evidence="10" id="KW-1185">Reference proteome</keyword>
<evidence type="ECO:0000256" key="5">
    <source>
        <dbReference type="ARBA" id="ARBA00022989"/>
    </source>
</evidence>
<dbReference type="SUPFAM" id="SSF103473">
    <property type="entry name" value="MFS general substrate transporter"/>
    <property type="match status" value="1"/>
</dbReference>
<dbReference type="PANTHER" id="PTHR23513:SF11">
    <property type="entry name" value="STAPHYLOFERRIN A TRANSPORTER"/>
    <property type="match status" value="1"/>
</dbReference>
<dbReference type="Proteomes" id="UP001501490">
    <property type="component" value="Unassembled WGS sequence"/>
</dbReference>
<feature type="transmembrane region" description="Helical" evidence="7">
    <location>
        <begin position="149"/>
        <end position="170"/>
    </location>
</feature>
<keyword evidence="4 7" id="KW-0812">Transmembrane</keyword>
<dbReference type="Pfam" id="PF05977">
    <property type="entry name" value="MFS_3"/>
    <property type="match status" value="1"/>
</dbReference>
<dbReference type="CDD" id="cd06173">
    <property type="entry name" value="MFS_MefA_like"/>
    <property type="match status" value="1"/>
</dbReference>
<evidence type="ECO:0000256" key="7">
    <source>
        <dbReference type="SAM" id="Phobius"/>
    </source>
</evidence>
<dbReference type="PROSITE" id="PS50850">
    <property type="entry name" value="MFS"/>
    <property type="match status" value="1"/>
</dbReference>
<sequence>MEGTVRDEADLRTSSPPAAHSRNGFLVLSARPIERVPSHLTLLTSDSAEPAEPARPIEPGGQLIPIRRRRRGWPTALSALSVPAYRLWLSSQVIATTGLWMQRIAQDWLVLELSGSVAAVGVAVALQFLPVLLFGLLGGVIVDRFPKRTLLIITQSAAALLAASLGLLALSGAAQVWHVYLVALLLGMVTVVDNPTRQVFVAELVGDRHIGNAVSLNSSVFQFGALVGPALTGVLIAAVGQGWSFLINAAACVLVVIMVAVIRPTQVRRPAARNTDRHAAQKGQLRAGLRYIRHTSEVAWVIVLVATIGILGLNLPVILASFADHEFGTGVGGYSIYNSANAAGAFLGAVLSARRSRIPRIRVLVLLLIAFGTVTAVISLAPNQWLFMTGLVAAGTLTLLFLTGANSLVQTSVPAGLRGRVMSVYILVLLGGQALGGPVIGWLADRIGARPSMALCGGLIAVLVATYAVKIARRSHLGLAMDLHHQHGRAPIRIVPT</sequence>
<evidence type="ECO:0000256" key="6">
    <source>
        <dbReference type="ARBA" id="ARBA00023136"/>
    </source>
</evidence>
<keyword evidence="6 7" id="KW-0472">Membrane</keyword>
<comment type="caution">
    <text evidence="9">The sequence shown here is derived from an EMBL/GenBank/DDBJ whole genome shotgun (WGS) entry which is preliminary data.</text>
</comment>
<feature type="domain" description="Major facilitator superfamily (MFS) profile" evidence="8">
    <location>
        <begin position="76"/>
        <end position="476"/>
    </location>
</feature>
<comment type="subcellular location">
    <subcellularLocation>
        <location evidence="1">Cell membrane</location>
        <topology evidence="1">Multi-pass membrane protein</topology>
    </subcellularLocation>
</comment>
<feature type="transmembrane region" description="Helical" evidence="7">
    <location>
        <begin position="245"/>
        <end position="263"/>
    </location>
</feature>
<gene>
    <name evidence="9" type="ORF">GCM10022236_50020</name>
</gene>
<dbReference type="InterPro" id="IPR020846">
    <property type="entry name" value="MFS_dom"/>
</dbReference>
<organism evidence="9 10">
    <name type="scientific">Microlunatus ginsengisoli</name>
    <dbReference type="NCBI Taxonomy" id="363863"/>
    <lineage>
        <taxon>Bacteria</taxon>
        <taxon>Bacillati</taxon>
        <taxon>Actinomycetota</taxon>
        <taxon>Actinomycetes</taxon>
        <taxon>Propionibacteriales</taxon>
        <taxon>Propionibacteriaceae</taxon>
        <taxon>Microlunatus</taxon>
    </lineage>
</organism>
<dbReference type="InterPro" id="IPR036259">
    <property type="entry name" value="MFS_trans_sf"/>
</dbReference>
<keyword evidence="3" id="KW-1003">Cell membrane</keyword>
<feature type="transmembrane region" description="Helical" evidence="7">
    <location>
        <begin position="214"/>
        <end position="239"/>
    </location>
</feature>
<feature type="transmembrane region" description="Helical" evidence="7">
    <location>
        <begin position="334"/>
        <end position="351"/>
    </location>
</feature>
<name>A0ABP7AW08_9ACTN</name>
<feature type="transmembrane region" description="Helical" evidence="7">
    <location>
        <begin position="176"/>
        <end position="193"/>
    </location>
</feature>
<evidence type="ECO:0000313" key="9">
    <source>
        <dbReference type="EMBL" id="GAA3641330.1"/>
    </source>
</evidence>
<feature type="transmembrane region" description="Helical" evidence="7">
    <location>
        <begin position="76"/>
        <end position="101"/>
    </location>
</feature>
<dbReference type="EMBL" id="BAABAB010000051">
    <property type="protein sequence ID" value="GAA3641330.1"/>
    <property type="molecule type" value="Genomic_DNA"/>
</dbReference>
<feature type="transmembrane region" description="Helical" evidence="7">
    <location>
        <begin position="298"/>
        <end position="322"/>
    </location>
</feature>
<evidence type="ECO:0000256" key="2">
    <source>
        <dbReference type="ARBA" id="ARBA00022448"/>
    </source>
</evidence>
<proteinExistence type="predicted"/>
<keyword evidence="2" id="KW-0813">Transport</keyword>
<dbReference type="PANTHER" id="PTHR23513">
    <property type="entry name" value="INTEGRAL MEMBRANE EFFLUX PROTEIN-RELATED"/>
    <property type="match status" value="1"/>
</dbReference>
<evidence type="ECO:0000259" key="8">
    <source>
        <dbReference type="PROSITE" id="PS50850"/>
    </source>
</evidence>
<keyword evidence="5 7" id="KW-1133">Transmembrane helix</keyword>